<dbReference type="EMBL" id="JASDDK010000019">
    <property type="protein sequence ID" value="MDN3494268.1"/>
    <property type="molecule type" value="Genomic_DNA"/>
</dbReference>
<accession>A0ABT7ZZ33</accession>
<gene>
    <name evidence="2" type="ORF">QMA06_16220</name>
</gene>
<evidence type="ECO:0000313" key="2">
    <source>
        <dbReference type="EMBL" id="MDN3494268.1"/>
    </source>
</evidence>
<sequence length="164" mass="19507">MDYGIIYFIIFAVIMIVIYQNKRVNNNRAKEILTELESEFPKSFKVNGEVKFSKLRKLLDVNLKISHTQNDIIISGFDYYNDRQTTFIFYNNKDLNSLTKLAIPKYLISSIKILENDKIIIESGEKIKITLNYKKYGKEKLELKEIEFDKLIRKLNKNYLQHRV</sequence>
<keyword evidence="1" id="KW-1133">Transmembrane helix</keyword>
<keyword evidence="3" id="KW-1185">Reference proteome</keyword>
<evidence type="ECO:0000313" key="3">
    <source>
        <dbReference type="Proteomes" id="UP001231197"/>
    </source>
</evidence>
<organism evidence="2 3">
    <name type="scientific">Winogradskyella bathintestinalis</name>
    <dbReference type="NCBI Taxonomy" id="3035208"/>
    <lineage>
        <taxon>Bacteria</taxon>
        <taxon>Pseudomonadati</taxon>
        <taxon>Bacteroidota</taxon>
        <taxon>Flavobacteriia</taxon>
        <taxon>Flavobacteriales</taxon>
        <taxon>Flavobacteriaceae</taxon>
        <taxon>Winogradskyella</taxon>
    </lineage>
</organism>
<name>A0ABT7ZZ33_9FLAO</name>
<dbReference type="RefSeq" id="WP_290207968.1">
    <property type="nucleotide sequence ID" value="NZ_JASDDK010000019.1"/>
</dbReference>
<protein>
    <submittedName>
        <fullName evidence="2">Uncharacterized protein</fullName>
    </submittedName>
</protein>
<proteinExistence type="predicted"/>
<keyword evidence="1" id="KW-0472">Membrane</keyword>
<feature type="transmembrane region" description="Helical" evidence="1">
    <location>
        <begin position="6"/>
        <end position="21"/>
    </location>
</feature>
<comment type="caution">
    <text evidence="2">The sequence shown here is derived from an EMBL/GenBank/DDBJ whole genome shotgun (WGS) entry which is preliminary data.</text>
</comment>
<dbReference type="Proteomes" id="UP001231197">
    <property type="component" value="Unassembled WGS sequence"/>
</dbReference>
<keyword evidence="1" id="KW-0812">Transmembrane</keyword>
<evidence type="ECO:0000256" key="1">
    <source>
        <dbReference type="SAM" id="Phobius"/>
    </source>
</evidence>
<reference evidence="2 3" key="1">
    <citation type="journal article" date="2023" name="Int. J. Syst. Evol. Microbiol.">
        <title>Winogradskyella bathintestinalis sp. nov., isolated from the intestine of the deep-sea loosejaw dragonfish, Malacosteus niger.</title>
        <authorList>
            <person name="Uniacke-Lowe S."/>
            <person name="Johnson C.N."/>
            <person name="Stanton C."/>
            <person name="Hill C."/>
            <person name="Ross P."/>
        </authorList>
    </citation>
    <scope>NUCLEOTIDE SEQUENCE [LARGE SCALE GENOMIC DNA]</scope>
    <source>
        <strain evidence="2 3">APC 3343</strain>
    </source>
</reference>